<dbReference type="KEGG" id="dpx:DAPPUDRAFT_240215"/>
<keyword evidence="1" id="KW-0732">Signal</keyword>
<dbReference type="InParanoid" id="E9GB58"/>
<gene>
    <name evidence="2" type="ORF">DAPPUDRAFT_240215</name>
</gene>
<protein>
    <submittedName>
        <fullName evidence="2">Uncharacterized protein</fullName>
    </submittedName>
</protein>
<keyword evidence="3" id="KW-1185">Reference proteome</keyword>
<name>E9GB58_DAPPU</name>
<dbReference type="HOGENOM" id="CLU_1940193_0_0_1"/>
<evidence type="ECO:0000313" key="2">
    <source>
        <dbReference type="EMBL" id="EFX83424.1"/>
    </source>
</evidence>
<dbReference type="OrthoDB" id="6377113at2759"/>
<proteinExistence type="predicted"/>
<evidence type="ECO:0000256" key="1">
    <source>
        <dbReference type="SAM" id="SignalP"/>
    </source>
</evidence>
<feature type="chain" id="PRO_5003240193" evidence="1">
    <location>
        <begin position="20"/>
        <end position="135"/>
    </location>
</feature>
<dbReference type="EMBL" id="GL732537">
    <property type="protein sequence ID" value="EFX83424.1"/>
    <property type="molecule type" value="Genomic_DNA"/>
</dbReference>
<accession>E9GB58</accession>
<sequence length="135" mass="14331">MNNLCLITCLFVVLGAAWANPTVRESRHAVPIGMIDGLTLMDDDSTGSLVHETLTPIAINPRTFLHATIDQQTEEQRWGGGWGGRPYYGGGGGWGGGRPYGGGWGGRPYGGGWGGYGGGYRPYYGGGGRCYPMMI</sequence>
<organism evidence="2 3">
    <name type="scientific">Daphnia pulex</name>
    <name type="common">Water flea</name>
    <dbReference type="NCBI Taxonomy" id="6669"/>
    <lineage>
        <taxon>Eukaryota</taxon>
        <taxon>Metazoa</taxon>
        <taxon>Ecdysozoa</taxon>
        <taxon>Arthropoda</taxon>
        <taxon>Crustacea</taxon>
        <taxon>Branchiopoda</taxon>
        <taxon>Diplostraca</taxon>
        <taxon>Cladocera</taxon>
        <taxon>Anomopoda</taxon>
        <taxon>Daphniidae</taxon>
        <taxon>Daphnia</taxon>
    </lineage>
</organism>
<reference evidence="2 3" key="1">
    <citation type="journal article" date="2011" name="Science">
        <title>The ecoresponsive genome of Daphnia pulex.</title>
        <authorList>
            <person name="Colbourne J.K."/>
            <person name="Pfrender M.E."/>
            <person name="Gilbert D."/>
            <person name="Thomas W.K."/>
            <person name="Tucker A."/>
            <person name="Oakley T.H."/>
            <person name="Tokishita S."/>
            <person name="Aerts A."/>
            <person name="Arnold G.J."/>
            <person name="Basu M.K."/>
            <person name="Bauer D.J."/>
            <person name="Caceres C.E."/>
            <person name="Carmel L."/>
            <person name="Casola C."/>
            <person name="Choi J.H."/>
            <person name="Detter J.C."/>
            <person name="Dong Q."/>
            <person name="Dusheyko S."/>
            <person name="Eads B.D."/>
            <person name="Frohlich T."/>
            <person name="Geiler-Samerotte K.A."/>
            <person name="Gerlach D."/>
            <person name="Hatcher P."/>
            <person name="Jogdeo S."/>
            <person name="Krijgsveld J."/>
            <person name="Kriventseva E.V."/>
            <person name="Kultz D."/>
            <person name="Laforsch C."/>
            <person name="Lindquist E."/>
            <person name="Lopez J."/>
            <person name="Manak J.R."/>
            <person name="Muller J."/>
            <person name="Pangilinan J."/>
            <person name="Patwardhan R.P."/>
            <person name="Pitluck S."/>
            <person name="Pritham E.J."/>
            <person name="Rechtsteiner A."/>
            <person name="Rho M."/>
            <person name="Rogozin I.B."/>
            <person name="Sakarya O."/>
            <person name="Salamov A."/>
            <person name="Schaack S."/>
            <person name="Shapiro H."/>
            <person name="Shiga Y."/>
            <person name="Skalitzky C."/>
            <person name="Smith Z."/>
            <person name="Souvorov A."/>
            <person name="Sung W."/>
            <person name="Tang Z."/>
            <person name="Tsuchiya D."/>
            <person name="Tu H."/>
            <person name="Vos H."/>
            <person name="Wang M."/>
            <person name="Wolf Y.I."/>
            <person name="Yamagata H."/>
            <person name="Yamada T."/>
            <person name="Ye Y."/>
            <person name="Shaw J.R."/>
            <person name="Andrews J."/>
            <person name="Crease T.J."/>
            <person name="Tang H."/>
            <person name="Lucas S.M."/>
            <person name="Robertson H.M."/>
            <person name="Bork P."/>
            <person name="Koonin E.V."/>
            <person name="Zdobnov E.M."/>
            <person name="Grigoriev I.V."/>
            <person name="Lynch M."/>
            <person name="Boore J.L."/>
        </authorList>
    </citation>
    <scope>NUCLEOTIDE SEQUENCE [LARGE SCALE GENOMIC DNA]</scope>
</reference>
<dbReference type="Proteomes" id="UP000000305">
    <property type="component" value="Unassembled WGS sequence"/>
</dbReference>
<feature type="signal peptide" evidence="1">
    <location>
        <begin position="1"/>
        <end position="19"/>
    </location>
</feature>
<evidence type="ECO:0000313" key="3">
    <source>
        <dbReference type="Proteomes" id="UP000000305"/>
    </source>
</evidence>
<dbReference type="AlphaFoldDB" id="E9GB58"/>